<evidence type="ECO:0000313" key="3">
    <source>
        <dbReference type="Proteomes" id="UP000631418"/>
    </source>
</evidence>
<organism evidence="2 3">
    <name type="scientific">Clostridium beijerinckii</name>
    <name type="common">Clostridium MP</name>
    <dbReference type="NCBI Taxonomy" id="1520"/>
    <lineage>
        <taxon>Bacteria</taxon>
        <taxon>Bacillati</taxon>
        <taxon>Bacillota</taxon>
        <taxon>Clostridia</taxon>
        <taxon>Eubacteriales</taxon>
        <taxon>Clostridiaceae</taxon>
        <taxon>Clostridium</taxon>
    </lineage>
</organism>
<dbReference type="Proteomes" id="UP000631418">
    <property type="component" value="Unassembled WGS sequence"/>
</dbReference>
<dbReference type="RefSeq" id="WP_011968245.1">
    <property type="nucleotide sequence ID" value="NZ_CP073279.1"/>
</dbReference>
<gene>
    <name evidence="2" type="ORF">IS491_00580</name>
</gene>
<dbReference type="EMBL" id="JADOEF010000001">
    <property type="protein sequence ID" value="MBF7807231.1"/>
    <property type="molecule type" value="Genomic_DNA"/>
</dbReference>
<protein>
    <submittedName>
        <fullName evidence="2">DUF4145 domain-containing protein</fullName>
    </submittedName>
</protein>
<evidence type="ECO:0000313" key="2">
    <source>
        <dbReference type="EMBL" id="MBF7807231.1"/>
    </source>
</evidence>
<sequence length="226" mass="27083">MRTQKFDTFEEYEEFSNKEHMRIVDECPICHTKFRVPQGFIIADKEDQKRLLVTECPNKKCNGIFTVRYDYEWSYNNQYKIFKISEYFPYVAQIKIDDKIKKLSPSFYKIYCEATRAKELGLNEICGVGYRKALEFLIKDYCIKNNPDRKEHIEKLFLANVINTYIENDNIKNMADRAVWIGNDETHYVRKWEGNDINDLLKLIDITCYWIVYTEMTKELTDSMSK</sequence>
<accession>A0AAE2RN34</accession>
<dbReference type="OMA" id="RSVAWIG"/>
<dbReference type="Pfam" id="PF13643">
    <property type="entry name" value="DUF4145"/>
    <property type="match status" value="1"/>
</dbReference>
<dbReference type="InterPro" id="IPR025285">
    <property type="entry name" value="DUF4145"/>
</dbReference>
<dbReference type="AlphaFoldDB" id="A0AAE2RN34"/>
<reference evidence="2" key="1">
    <citation type="submission" date="2020-11" db="EMBL/GenBank/DDBJ databases">
        <authorList>
            <person name="Thieme N."/>
            <person name="Liebl W."/>
            <person name="Zverlov V."/>
        </authorList>
    </citation>
    <scope>NUCLEOTIDE SEQUENCE</scope>
    <source>
        <strain evidence="2">NT08</strain>
    </source>
</reference>
<evidence type="ECO:0000259" key="1">
    <source>
        <dbReference type="Pfam" id="PF13643"/>
    </source>
</evidence>
<comment type="caution">
    <text evidence="2">The sequence shown here is derived from an EMBL/GenBank/DDBJ whole genome shotgun (WGS) entry which is preliminary data.</text>
</comment>
<proteinExistence type="predicted"/>
<feature type="domain" description="DUF4145" evidence="1">
    <location>
        <begin position="124"/>
        <end position="204"/>
    </location>
</feature>
<name>A0AAE2RN34_CLOBE</name>